<accession>A0A077QN13</accession>
<proteinExistence type="predicted"/>
<organism evidence="1">
    <name type="scientific">Xenorhabdus bovienii str. Intermedium</name>
    <dbReference type="NCBI Taxonomy" id="1379677"/>
    <lineage>
        <taxon>Bacteria</taxon>
        <taxon>Pseudomonadati</taxon>
        <taxon>Pseudomonadota</taxon>
        <taxon>Gammaproteobacteria</taxon>
        <taxon>Enterobacterales</taxon>
        <taxon>Morganellaceae</taxon>
        <taxon>Xenorhabdus</taxon>
    </lineage>
</organism>
<evidence type="ECO:0000313" key="1">
    <source>
        <dbReference type="EMBL" id="CDH34703.1"/>
    </source>
</evidence>
<dbReference type="Proteomes" id="UP000028480">
    <property type="component" value="Unassembled WGS sequence"/>
</dbReference>
<gene>
    <name evidence="1" type="ORF">XBI1_410013</name>
</gene>
<dbReference type="Pfam" id="PF00574">
    <property type="entry name" value="CLP_protease"/>
    <property type="match status" value="1"/>
</dbReference>
<reference evidence="1" key="1">
    <citation type="submission" date="2013-07" db="EMBL/GenBank/DDBJ databases">
        <title>Sub-species coevolution in mutualistic symbiosis.</title>
        <authorList>
            <person name="Murfin K."/>
            <person name="Klassen J."/>
            <person name="Lee M."/>
            <person name="Forst S."/>
            <person name="Stock P."/>
            <person name="Goodrich-Blair H."/>
        </authorList>
    </citation>
    <scope>NUCLEOTIDE SEQUENCE [LARGE SCALE GENOMIC DNA]</scope>
    <source>
        <strain evidence="1">Intermedium</strain>
    </source>
</reference>
<dbReference type="EMBL" id="CBTB010000248">
    <property type="protein sequence ID" value="CDH34703.1"/>
    <property type="molecule type" value="Genomic_DNA"/>
</dbReference>
<dbReference type="AlphaFoldDB" id="A0A077QN13"/>
<dbReference type="HOGENOM" id="CLU_3241572_0_0_6"/>
<name>A0A077QN13_XENBV</name>
<sequence>MMHSEYPELTEENNAIIPTLKNKLLKSRYIIITEEINQQLAEKVMSQLLIL</sequence>
<dbReference type="InterPro" id="IPR023562">
    <property type="entry name" value="ClpP/TepA"/>
</dbReference>
<protein>
    <submittedName>
        <fullName evidence="1">Uncharacterized protein</fullName>
    </submittedName>
</protein>
<dbReference type="RefSeq" id="WP_155362113.1">
    <property type="nucleotide sequence ID" value="NZ_CAWLWA010000032.1"/>
</dbReference>
<comment type="caution">
    <text evidence="1">The sequence shown here is derived from an EMBL/GenBank/DDBJ whole genome shotgun (WGS) entry which is preliminary data.</text>
</comment>